<accession>A0A3L7ZWF6</accession>
<dbReference type="OrthoDB" id="1001813at2"/>
<comment type="caution">
    <text evidence="2">The sequence shown here is derived from an EMBL/GenBank/DDBJ whole genome shotgun (WGS) entry which is preliminary data.</text>
</comment>
<reference evidence="2 4" key="1">
    <citation type="submission" date="2018-09" db="EMBL/GenBank/DDBJ databases">
        <title>Murine metabolic-syndrome-specific gut microbial biobank.</title>
        <authorList>
            <person name="Liu C."/>
        </authorList>
    </citation>
    <scope>NUCLEOTIDE SEQUENCE [LARGE SCALE GENOMIC DNA]</scope>
    <source>
        <strain evidence="2 4">8-P5</strain>
    </source>
</reference>
<keyword evidence="1" id="KW-1133">Transmembrane helix</keyword>
<evidence type="ECO:0000313" key="2">
    <source>
        <dbReference type="EMBL" id="RLT75277.1"/>
    </source>
</evidence>
<dbReference type="EMBL" id="RAYI01000001">
    <property type="protein sequence ID" value="RLT75277.1"/>
    <property type="molecule type" value="Genomic_DNA"/>
</dbReference>
<gene>
    <name evidence="2" type="ORF">D7V78_01860</name>
    <name evidence="3" type="ORF">E5342_00390</name>
</gene>
<evidence type="ECO:0000256" key="1">
    <source>
        <dbReference type="SAM" id="Phobius"/>
    </source>
</evidence>
<evidence type="ECO:0000313" key="3">
    <source>
        <dbReference type="EMBL" id="TGY63847.1"/>
    </source>
</evidence>
<reference evidence="3 5" key="2">
    <citation type="submission" date="2019-04" db="EMBL/GenBank/DDBJ databases">
        <title>Microbes associate with the intestines of laboratory mice.</title>
        <authorList>
            <person name="Navarre W."/>
            <person name="Wong E."/>
            <person name="Huang K."/>
            <person name="Tropini C."/>
            <person name="Ng K."/>
            <person name="Yu B."/>
        </authorList>
    </citation>
    <scope>NUCLEOTIDE SEQUENCE [LARGE SCALE GENOMIC DNA]</scope>
    <source>
        <strain evidence="3 5">NM39_I3</strain>
    </source>
</reference>
<dbReference type="AlphaFoldDB" id="A0A3L7ZWF6"/>
<keyword evidence="1" id="KW-0472">Membrane</keyword>
<organism evidence="2 4">
    <name type="scientific">Parabacteroides distasonis</name>
    <dbReference type="NCBI Taxonomy" id="823"/>
    <lineage>
        <taxon>Bacteria</taxon>
        <taxon>Pseudomonadati</taxon>
        <taxon>Bacteroidota</taxon>
        <taxon>Bacteroidia</taxon>
        <taxon>Bacteroidales</taxon>
        <taxon>Tannerellaceae</taxon>
        <taxon>Parabacteroides</taxon>
    </lineage>
</organism>
<dbReference type="Proteomes" id="UP000278164">
    <property type="component" value="Unassembled WGS sequence"/>
</dbReference>
<sequence length="117" mass="13428">MRETMVKYIKWLLPVLFIAYYSSILLFTHVHVEHGTTIVHAHPFKKMADATCHHHTSLAEIQLFHTLSSIHVMDGAIHPLRLQFYSLKISNLSESPVYLDHVASVEGLRYLRAPPIV</sequence>
<proteinExistence type="predicted"/>
<name>A0A3L7ZWF6_PARDI</name>
<protein>
    <submittedName>
        <fullName evidence="2">Uncharacterized protein</fullName>
    </submittedName>
</protein>
<dbReference type="Proteomes" id="UP000310032">
    <property type="component" value="Unassembled WGS sequence"/>
</dbReference>
<evidence type="ECO:0000313" key="5">
    <source>
        <dbReference type="Proteomes" id="UP000310032"/>
    </source>
</evidence>
<dbReference type="EMBL" id="SRYM01000001">
    <property type="protein sequence ID" value="TGY63847.1"/>
    <property type="molecule type" value="Genomic_DNA"/>
</dbReference>
<evidence type="ECO:0000313" key="4">
    <source>
        <dbReference type="Proteomes" id="UP000278164"/>
    </source>
</evidence>
<feature type="transmembrane region" description="Helical" evidence="1">
    <location>
        <begin position="12"/>
        <end position="32"/>
    </location>
</feature>
<keyword evidence="1" id="KW-0812">Transmembrane</keyword>